<dbReference type="PROSITE" id="PS50888">
    <property type="entry name" value="BHLH"/>
    <property type="match status" value="1"/>
</dbReference>
<evidence type="ECO:0000256" key="8">
    <source>
        <dbReference type="ARBA" id="ARBA00062701"/>
    </source>
</evidence>
<evidence type="ECO:0000256" key="1">
    <source>
        <dbReference type="ARBA" id="ARBA00004123"/>
    </source>
</evidence>
<keyword evidence="5" id="KW-0804">Transcription</keyword>
<accession>A0AAV2J9L0</accession>
<evidence type="ECO:0000259" key="11">
    <source>
        <dbReference type="PROSITE" id="PS50888"/>
    </source>
</evidence>
<dbReference type="SUPFAM" id="SSF47459">
    <property type="entry name" value="HLH, helix-loop-helix DNA-binding domain"/>
    <property type="match status" value="1"/>
</dbReference>
<sequence length="247" mass="26706">MLLLFPGCHGQHPPAPQTSSCWFGGADAGAGDDDCKDSIKHESEEIRIGVVHSSHISWSDESKCKHHHSSPPSLAPPQVPIAVIPMVPVVTATPSLPLTTAIASATTPLNVASPYAKKPCSPPQQNHRHLLCATQVKVEPTPIACGKPGPPPQLPQQVHVPYAASMNGPASHLLAQQRANGAVMEDMRAGTREVHNKLEKNRRAHLKECFETLKKNVPNVDEKKTSNLSVLRSALRYIQMDQFAFST</sequence>
<dbReference type="FunFam" id="4.10.280.10:FF:000034">
    <property type="entry name" value="MAX network transcriptional repressor"/>
    <property type="match status" value="1"/>
</dbReference>
<protein>
    <recommendedName>
        <fullName evidence="9">Max-binding protein MNT</fullName>
    </recommendedName>
    <alternativeName>
        <fullName evidence="10">Myc antagonist MNT</fullName>
    </alternativeName>
</protein>
<dbReference type="PANTHER" id="PTHR11969">
    <property type="entry name" value="MAX DIMERIZATION, MAD"/>
    <property type="match status" value="1"/>
</dbReference>
<evidence type="ECO:0000313" key="13">
    <source>
        <dbReference type="Proteomes" id="UP001497482"/>
    </source>
</evidence>
<evidence type="ECO:0000256" key="7">
    <source>
        <dbReference type="ARBA" id="ARBA00057176"/>
    </source>
</evidence>
<evidence type="ECO:0000256" key="6">
    <source>
        <dbReference type="ARBA" id="ARBA00023242"/>
    </source>
</evidence>
<dbReference type="PANTHER" id="PTHR11969:SF96">
    <property type="entry name" value="MAX NETWORK TRANSCRIPTIONAL REPRESSOR B"/>
    <property type="match status" value="1"/>
</dbReference>
<organism evidence="12 13">
    <name type="scientific">Knipowitschia caucasica</name>
    <name type="common">Caucasian dwarf goby</name>
    <name type="synonym">Pomatoschistus caucasicus</name>
    <dbReference type="NCBI Taxonomy" id="637954"/>
    <lineage>
        <taxon>Eukaryota</taxon>
        <taxon>Metazoa</taxon>
        <taxon>Chordata</taxon>
        <taxon>Craniata</taxon>
        <taxon>Vertebrata</taxon>
        <taxon>Euteleostomi</taxon>
        <taxon>Actinopterygii</taxon>
        <taxon>Neopterygii</taxon>
        <taxon>Teleostei</taxon>
        <taxon>Neoteleostei</taxon>
        <taxon>Acanthomorphata</taxon>
        <taxon>Gobiaria</taxon>
        <taxon>Gobiiformes</taxon>
        <taxon>Gobioidei</taxon>
        <taxon>Gobiidae</taxon>
        <taxon>Gobiinae</taxon>
        <taxon>Knipowitschia</taxon>
    </lineage>
</organism>
<keyword evidence="4" id="KW-0238">DNA-binding</keyword>
<gene>
    <name evidence="12" type="ORF">KC01_LOCUS5100</name>
</gene>
<reference evidence="12 13" key="1">
    <citation type="submission" date="2024-04" db="EMBL/GenBank/DDBJ databases">
        <authorList>
            <person name="Waldvogel A.-M."/>
            <person name="Schoenle A."/>
        </authorList>
    </citation>
    <scope>NUCLEOTIDE SEQUENCE [LARGE SCALE GENOMIC DNA]</scope>
</reference>
<keyword evidence="3" id="KW-0805">Transcription regulation</keyword>
<proteinExistence type="predicted"/>
<dbReference type="InterPro" id="IPR011598">
    <property type="entry name" value="bHLH_dom"/>
</dbReference>
<dbReference type="Proteomes" id="UP001497482">
    <property type="component" value="Chromosome 11"/>
</dbReference>
<comment type="subunit">
    <text evidence="8">Efficient DNA binding requires dimerization with another bHLH protein. Binds DNA as a homodimer or a heterodimer with MAX.</text>
</comment>
<dbReference type="InterPro" id="IPR036638">
    <property type="entry name" value="HLH_DNA-bd_sf"/>
</dbReference>
<evidence type="ECO:0000256" key="9">
    <source>
        <dbReference type="ARBA" id="ARBA00070444"/>
    </source>
</evidence>
<dbReference type="SMART" id="SM00353">
    <property type="entry name" value="HLH"/>
    <property type="match status" value="1"/>
</dbReference>
<evidence type="ECO:0000256" key="3">
    <source>
        <dbReference type="ARBA" id="ARBA00023015"/>
    </source>
</evidence>
<evidence type="ECO:0000256" key="4">
    <source>
        <dbReference type="ARBA" id="ARBA00023125"/>
    </source>
</evidence>
<evidence type="ECO:0000256" key="10">
    <source>
        <dbReference type="ARBA" id="ARBA00083368"/>
    </source>
</evidence>
<keyword evidence="13" id="KW-1185">Reference proteome</keyword>
<dbReference type="GO" id="GO:0000978">
    <property type="term" value="F:RNA polymerase II cis-regulatory region sequence-specific DNA binding"/>
    <property type="evidence" value="ECO:0007669"/>
    <property type="project" value="TreeGrafter"/>
</dbReference>
<name>A0AAV2J9L0_KNICA</name>
<dbReference type="Pfam" id="PF00010">
    <property type="entry name" value="HLH"/>
    <property type="match status" value="1"/>
</dbReference>
<dbReference type="Gene3D" id="4.10.280.10">
    <property type="entry name" value="Helix-loop-helix DNA-binding domain"/>
    <property type="match status" value="1"/>
</dbReference>
<evidence type="ECO:0000256" key="2">
    <source>
        <dbReference type="ARBA" id="ARBA00022491"/>
    </source>
</evidence>
<evidence type="ECO:0000313" key="12">
    <source>
        <dbReference type="EMBL" id="CAL1573141.1"/>
    </source>
</evidence>
<dbReference type="GO" id="GO:0005634">
    <property type="term" value="C:nucleus"/>
    <property type="evidence" value="ECO:0007669"/>
    <property type="project" value="UniProtKB-SubCell"/>
</dbReference>
<evidence type="ECO:0000256" key="5">
    <source>
        <dbReference type="ARBA" id="ARBA00023163"/>
    </source>
</evidence>
<dbReference type="EMBL" id="OZ035833">
    <property type="protein sequence ID" value="CAL1573141.1"/>
    <property type="molecule type" value="Genomic_DNA"/>
</dbReference>
<keyword evidence="2" id="KW-0678">Repressor</keyword>
<comment type="function">
    <text evidence="7">Binds DNA as a heterodimer with MAX and represses transcription. Binds to the canonical E box sequence 5'-CACGTG-3' and, with higher affinity, to 5'-CACGCG-3'.</text>
</comment>
<dbReference type="AlphaFoldDB" id="A0AAV2J9L0"/>
<keyword evidence="6" id="KW-0539">Nucleus</keyword>
<dbReference type="GO" id="GO:0046983">
    <property type="term" value="F:protein dimerization activity"/>
    <property type="evidence" value="ECO:0007669"/>
    <property type="project" value="InterPro"/>
</dbReference>
<dbReference type="GO" id="GO:0000981">
    <property type="term" value="F:DNA-binding transcription factor activity, RNA polymerase II-specific"/>
    <property type="evidence" value="ECO:0007669"/>
    <property type="project" value="TreeGrafter"/>
</dbReference>
<comment type="subcellular location">
    <subcellularLocation>
        <location evidence="1">Nucleus</location>
    </subcellularLocation>
</comment>
<feature type="domain" description="BHLH" evidence="11">
    <location>
        <begin position="190"/>
        <end position="241"/>
    </location>
</feature>